<proteinExistence type="predicted"/>
<reference evidence="1" key="1">
    <citation type="submission" date="2022-03" db="EMBL/GenBank/DDBJ databases">
        <title>Identification of a novel bacterium isolated from mangrove sediments.</title>
        <authorList>
            <person name="Pan X."/>
        </authorList>
    </citation>
    <scope>NUCLEOTIDE SEQUENCE</scope>
    <source>
        <strain evidence="1">B1949</strain>
    </source>
</reference>
<dbReference type="Gene3D" id="3.40.50.300">
    <property type="entry name" value="P-loop containing nucleotide triphosphate hydrolases"/>
    <property type="match status" value="1"/>
</dbReference>
<sequence length="261" mass="28533">MSGLALRESGKRGLGWLAGRAFAQCSYANCLFVLAHMRCGSTALSNVICSRPDISGYGETHVRHDGPDAPGRLAVNGLRRGGWRVSAPYQFDKILHSRLDRTAPPAFYDARAIFVVRQPEATIPSIVRLFAKLGRNEYRTQAEAADYYIERVGALAAMWHRFPAERRIGLTHGALLADPDAQLARISRALAIDPPLENTYRSHAASRRGGGGDPYVSARHSRIEPSLEPVAANAPPLDLPPATADEARRVFEQVAALFQQP</sequence>
<dbReference type="Proteomes" id="UP001162881">
    <property type="component" value="Unassembled WGS sequence"/>
</dbReference>
<evidence type="ECO:0000313" key="2">
    <source>
        <dbReference type="Proteomes" id="UP001162881"/>
    </source>
</evidence>
<evidence type="ECO:0000313" key="1">
    <source>
        <dbReference type="EMBL" id="MCJ2183524.1"/>
    </source>
</evidence>
<dbReference type="RefSeq" id="WP_244021402.1">
    <property type="nucleotide sequence ID" value="NZ_JALHLF010000049.1"/>
</dbReference>
<protein>
    <submittedName>
        <fullName evidence="1">Sulfotransferase</fullName>
    </submittedName>
</protein>
<accession>A0ABT0BFH2</accession>
<dbReference type="SUPFAM" id="SSF52540">
    <property type="entry name" value="P-loop containing nucleoside triphosphate hydrolases"/>
    <property type="match status" value="1"/>
</dbReference>
<dbReference type="EMBL" id="JALHLF010000049">
    <property type="protein sequence ID" value="MCJ2183524.1"/>
    <property type="molecule type" value="Genomic_DNA"/>
</dbReference>
<organism evidence="1 2">
    <name type="scientific">Novosphingobium organovorum</name>
    <dbReference type="NCBI Taxonomy" id="2930092"/>
    <lineage>
        <taxon>Bacteria</taxon>
        <taxon>Pseudomonadati</taxon>
        <taxon>Pseudomonadota</taxon>
        <taxon>Alphaproteobacteria</taxon>
        <taxon>Sphingomonadales</taxon>
        <taxon>Sphingomonadaceae</taxon>
        <taxon>Novosphingobium</taxon>
    </lineage>
</organism>
<name>A0ABT0BFH2_9SPHN</name>
<dbReference type="Pfam" id="PF13469">
    <property type="entry name" value="Sulfotransfer_3"/>
    <property type="match status" value="1"/>
</dbReference>
<dbReference type="InterPro" id="IPR027417">
    <property type="entry name" value="P-loop_NTPase"/>
</dbReference>
<gene>
    <name evidence="1" type="ORF">MTR62_12600</name>
</gene>
<keyword evidence="2" id="KW-1185">Reference proteome</keyword>
<comment type="caution">
    <text evidence="1">The sequence shown here is derived from an EMBL/GenBank/DDBJ whole genome shotgun (WGS) entry which is preliminary data.</text>
</comment>